<evidence type="ECO:0000313" key="2">
    <source>
        <dbReference type="Proteomes" id="UP001175353"/>
    </source>
</evidence>
<protein>
    <submittedName>
        <fullName evidence="1">Uncharacterized protein</fullName>
    </submittedName>
</protein>
<feature type="non-terminal residue" evidence="1">
    <location>
        <position position="167"/>
    </location>
</feature>
<name>A0AAN6QJU5_9PEZI</name>
<accession>A0AAN6QJU5</accession>
<organism evidence="1 2">
    <name type="scientific">Friedmanniomyces endolithicus</name>
    <dbReference type="NCBI Taxonomy" id="329885"/>
    <lineage>
        <taxon>Eukaryota</taxon>
        <taxon>Fungi</taxon>
        <taxon>Dikarya</taxon>
        <taxon>Ascomycota</taxon>
        <taxon>Pezizomycotina</taxon>
        <taxon>Dothideomycetes</taxon>
        <taxon>Dothideomycetidae</taxon>
        <taxon>Mycosphaerellales</taxon>
        <taxon>Teratosphaeriaceae</taxon>
        <taxon>Friedmanniomyces</taxon>
    </lineage>
</organism>
<dbReference type="EMBL" id="JAUJLE010000237">
    <property type="protein sequence ID" value="KAK0965902.1"/>
    <property type="molecule type" value="Genomic_DNA"/>
</dbReference>
<comment type="caution">
    <text evidence="1">The sequence shown here is derived from an EMBL/GenBank/DDBJ whole genome shotgun (WGS) entry which is preliminary data.</text>
</comment>
<evidence type="ECO:0000313" key="1">
    <source>
        <dbReference type="EMBL" id="KAK0965902.1"/>
    </source>
</evidence>
<proteinExistence type="predicted"/>
<dbReference type="AlphaFoldDB" id="A0AAN6QJU5"/>
<sequence length="167" mass="18314">ARDDCPSDREYRGALGFRPDSARRRRTRDVPRDLYGLRSFRRVHELSQSGLEEAVDVVCLWRQRRRFGCCSRYMHFATTGDTPGRDLGAAVCGVGSCCSAGRFGRLGCYERVADRDRSLGTYWRSCYGVGGRVVCEVADKGRRGSNGFQAGCCGKSDGGGFGCSNGV</sequence>
<feature type="non-terminal residue" evidence="1">
    <location>
        <position position="1"/>
    </location>
</feature>
<gene>
    <name evidence="1" type="ORF">LTR91_017755</name>
</gene>
<keyword evidence="2" id="KW-1185">Reference proteome</keyword>
<dbReference type="Proteomes" id="UP001175353">
    <property type="component" value="Unassembled WGS sequence"/>
</dbReference>
<reference evidence="1" key="1">
    <citation type="submission" date="2023-06" db="EMBL/GenBank/DDBJ databases">
        <title>Black Yeasts Isolated from many extreme environments.</title>
        <authorList>
            <person name="Coleine C."/>
            <person name="Stajich J.E."/>
            <person name="Selbmann L."/>
        </authorList>
    </citation>
    <scope>NUCLEOTIDE SEQUENCE</scope>
    <source>
        <strain evidence="1">CCFEE 5200</strain>
    </source>
</reference>